<sequence>MAKAPKWSKGLAEWVDGDTAYLSIAFTWLLDEAYRLAIWHRACGRRVVAGGPALFQEKVSHILHGVAEIPVKRVTVDGREVVRGADFPDAVARHNPLATFASRGCPVGCYFCIVPKMEGRSFTLLPDFTPRPILCDNNLSGLPADYQDFIVDRYRKAEVPLLDANSGFEPKTFDADVYARWRDINKGPWRFAYDEQGERSDVERVMQMLRSLPAKRKRVYVLIGNEPMAACLERIKEVIAWGGEPHVQPYIKLNAMEKVPHVRFDWTRQALTDMARWANRRIWRKCPDFSDYRRSEKASRKPFADDIRIGDLMGGYAHGW</sequence>
<dbReference type="RefSeq" id="WP_209988672.1">
    <property type="nucleotide sequence ID" value="NZ_JAGINO010000025.1"/>
</dbReference>
<evidence type="ECO:0008006" key="3">
    <source>
        <dbReference type="Google" id="ProtNLM"/>
    </source>
</evidence>
<dbReference type="Proteomes" id="UP001244552">
    <property type="component" value="Unassembled WGS sequence"/>
</dbReference>
<reference evidence="1 2" key="1">
    <citation type="submission" date="2023-07" db="EMBL/GenBank/DDBJ databases">
        <title>Genomic Encyclopedia of Type Strains, Phase IV (KMG-IV): sequencing the most valuable type-strain genomes for metagenomic binning, comparative biology and taxonomic classification.</title>
        <authorList>
            <person name="Goeker M."/>
        </authorList>
    </citation>
    <scope>NUCLEOTIDE SEQUENCE [LARGE SCALE GENOMIC DNA]</scope>
    <source>
        <strain evidence="1 2">DSM 19922</strain>
    </source>
</reference>
<organism evidence="1 2">
    <name type="scientific">Azospirillum picis</name>
    <dbReference type="NCBI Taxonomy" id="488438"/>
    <lineage>
        <taxon>Bacteria</taxon>
        <taxon>Pseudomonadati</taxon>
        <taxon>Pseudomonadota</taxon>
        <taxon>Alphaproteobacteria</taxon>
        <taxon>Rhodospirillales</taxon>
        <taxon>Azospirillaceae</taxon>
        <taxon>Azospirillum</taxon>
    </lineage>
</organism>
<protein>
    <recommendedName>
        <fullName evidence="3">Radical SAM protein</fullName>
    </recommendedName>
</protein>
<gene>
    <name evidence="1" type="ORF">QO018_005105</name>
</gene>
<dbReference type="SFLD" id="SFLDS00029">
    <property type="entry name" value="Radical_SAM"/>
    <property type="match status" value="1"/>
</dbReference>
<evidence type="ECO:0000313" key="1">
    <source>
        <dbReference type="EMBL" id="MDQ0536211.1"/>
    </source>
</evidence>
<accession>A0ABU0MS08</accession>
<comment type="caution">
    <text evidence="1">The sequence shown here is derived from an EMBL/GenBank/DDBJ whole genome shotgun (WGS) entry which is preliminary data.</text>
</comment>
<evidence type="ECO:0000313" key="2">
    <source>
        <dbReference type="Proteomes" id="UP001244552"/>
    </source>
</evidence>
<dbReference type="EMBL" id="JAUSVU010000024">
    <property type="protein sequence ID" value="MDQ0536211.1"/>
    <property type="molecule type" value="Genomic_DNA"/>
</dbReference>
<name>A0ABU0MS08_9PROT</name>
<proteinExistence type="predicted"/>
<dbReference type="InterPro" id="IPR007197">
    <property type="entry name" value="rSAM"/>
</dbReference>
<keyword evidence="2" id="KW-1185">Reference proteome</keyword>